<dbReference type="STRING" id="29172.A0A0D8XXU3"/>
<dbReference type="Proteomes" id="UP000053766">
    <property type="component" value="Unassembled WGS sequence"/>
</dbReference>
<evidence type="ECO:0000313" key="1">
    <source>
        <dbReference type="EMBL" id="KJH48652.1"/>
    </source>
</evidence>
<organism evidence="1 2">
    <name type="scientific">Dictyocaulus viviparus</name>
    <name type="common">Bovine lungworm</name>
    <dbReference type="NCBI Taxonomy" id="29172"/>
    <lineage>
        <taxon>Eukaryota</taxon>
        <taxon>Metazoa</taxon>
        <taxon>Ecdysozoa</taxon>
        <taxon>Nematoda</taxon>
        <taxon>Chromadorea</taxon>
        <taxon>Rhabditida</taxon>
        <taxon>Rhabditina</taxon>
        <taxon>Rhabditomorpha</taxon>
        <taxon>Strongyloidea</taxon>
        <taxon>Metastrongylidae</taxon>
        <taxon>Dictyocaulus</taxon>
    </lineage>
</organism>
<accession>A0A0D8XXU3</accession>
<dbReference type="OrthoDB" id="2414723at2759"/>
<evidence type="ECO:0000313" key="2">
    <source>
        <dbReference type="Proteomes" id="UP000053766"/>
    </source>
</evidence>
<name>A0A0D8XXU3_DICVI</name>
<dbReference type="AlphaFoldDB" id="A0A0D8XXU3"/>
<dbReference type="EMBL" id="KN716260">
    <property type="protein sequence ID" value="KJH48652.1"/>
    <property type="molecule type" value="Genomic_DNA"/>
</dbReference>
<proteinExistence type="predicted"/>
<protein>
    <submittedName>
        <fullName evidence="1">Uncharacterized protein</fullName>
    </submittedName>
</protein>
<reference evidence="1 2" key="1">
    <citation type="submission" date="2013-11" db="EMBL/GenBank/DDBJ databases">
        <title>Draft genome of the bovine lungworm Dictyocaulus viviparus.</title>
        <authorList>
            <person name="Mitreva M."/>
        </authorList>
    </citation>
    <scope>NUCLEOTIDE SEQUENCE [LARGE SCALE GENOMIC DNA]</scope>
    <source>
        <strain evidence="1 2">HannoverDv2000</strain>
    </source>
</reference>
<reference evidence="2" key="2">
    <citation type="journal article" date="2016" name="Sci. Rep.">
        <title>Dictyocaulus viviparus genome, variome and transcriptome elucidate lungworm biology and support future intervention.</title>
        <authorList>
            <person name="McNulty S.N."/>
            <person name="Strube C."/>
            <person name="Rosa B.A."/>
            <person name="Martin J.C."/>
            <person name="Tyagi R."/>
            <person name="Choi Y.J."/>
            <person name="Wang Q."/>
            <person name="Hallsworth Pepin K."/>
            <person name="Zhang X."/>
            <person name="Ozersky P."/>
            <person name="Wilson R.K."/>
            <person name="Sternberg P.W."/>
            <person name="Gasser R.B."/>
            <person name="Mitreva M."/>
        </authorList>
    </citation>
    <scope>NUCLEOTIDE SEQUENCE [LARGE SCALE GENOMIC DNA]</scope>
    <source>
        <strain evidence="2">HannoverDv2000</strain>
    </source>
</reference>
<keyword evidence="2" id="KW-1185">Reference proteome</keyword>
<gene>
    <name evidence="1" type="ORF">DICVIV_05211</name>
</gene>
<sequence length="126" mass="14866">MSFAINSTTLQICKFLMTSSCYSILCEFQVLQFIRNGKHTSIPEDKHLLKQLLVFINTTETFFSKKANQGQHGIRVCVEKKESSMRFKFQCEAEFFGLDVYRRMLRRRLWKMTGKPTYYACYSDSD</sequence>